<proteinExistence type="predicted"/>
<reference evidence="4 5" key="1">
    <citation type="submission" date="2019-06" db="EMBL/GenBank/DDBJ databases">
        <title>A novel bacterium of genus Amaricoccus, isolated from marine sediment.</title>
        <authorList>
            <person name="Huang H."/>
            <person name="Mo K."/>
            <person name="Hu Y."/>
        </authorList>
    </citation>
    <scope>NUCLEOTIDE SEQUENCE [LARGE SCALE GENOMIC DNA]</scope>
    <source>
        <strain evidence="4 5">HB172011</strain>
    </source>
</reference>
<dbReference type="GO" id="GO:0008233">
    <property type="term" value="F:peptidase activity"/>
    <property type="evidence" value="ECO:0007669"/>
    <property type="project" value="InterPro"/>
</dbReference>
<feature type="transmembrane region" description="Helical" evidence="2">
    <location>
        <begin position="6"/>
        <end position="26"/>
    </location>
</feature>
<gene>
    <name evidence="4" type="ORF">FJM51_18560</name>
</gene>
<organism evidence="4 5">
    <name type="scientific">Amaricoccus solimangrovi</name>
    <dbReference type="NCBI Taxonomy" id="2589815"/>
    <lineage>
        <taxon>Bacteria</taxon>
        <taxon>Pseudomonadati</taxon>
        <taxon>Pseudomonadota</taxon>
        <taxon>Alphaproteobacteria</taxon>
        <taxon>Rhodobacterales</taxon>
        <taxon>Paracoccaceae</taxon>
        <taxon>Amaricoccus</taxon>
    </lineage>
</organism>
<evidence type="ECO:0000256" key="2">
    <source>
        <dbReference type="SAM" id="Phobius"/>
    </source>
</evidence>
<sequence length="283" mass="29906">MRSEGLLSAVVIGGGIVLAAVAFALVGDLLRGAKDSGPEAMLARVNRDLDAKEARIGALEQAVETLRRQIDGVNDRLATLAAPPVPVPAPPPVSPGLAPSPGNEDLIEGMLLAKGRFNKGIDRPTPATLRALLGEPRASYSDTCQPVTNPKLNALLETRKVGPIEVTMVRPALDSLGEIMDRLARDEPAVYAALGTAGALCARHVRGAPGTVSSHAWGMAIDLTLSGNLDRMGDRSTQFGLVVLAEFFNDAGWFWGAGYEREDSMHFEPGEALLDTWAAQGRL</sequence>
<dbReference type="RefSeq" id="WP_140455634.1">
    <property type="nucleotide sequence ID" value="NZ_VFRP01000024.1"/>
</dbReference>
<comment type="caution">
    <text evidence="4">The sequence shown here is derived from an EMBL/GenBank/DDBJ whole genome shotgun (WGS) entry which is preliminary data.</text>
</comment>
<keyword evidence="5" id="KW-1185">Reference proteome</keyword>
<dbReference type="OrthoDB" id="9799970at2"/>
<dbReference type="InterPro" id="IPR009045">
    <property type="entry name" value="Zn_M74/Hedgehog-like"/>
</dbReference>
<feature type="domain" description="Peptidase M15C" evidence="3">
    <location>
        <begin position="208"/>
        <end position="268"/>
    </location>
</feature>
<dbReference type="EMBL" id="VFRP01000024">
    <property type="protein sequence ID" value="TPE48210.1"/>
    <property type="molecule type" value="Genomic_DNA"/>
</dbReference>
<dbReference type="Proteomes" id="UP000319255">
    <property type="component" value="Unassembled WGS sequence"/>
</dbReference>
<dbReference type="SUPFAM" id="SSF55166">
    <property type="entry name" value="Hedgehog/DD-peptidase"/>
    <property type="match status" value="1"/>
</dbReference>
<keyword evidence="2" id="KW-0812">Transmembrane</keyword>
<name>A0A501WIL7_9RHOB</name>
<dbReference type="Gene3D" id="3.30.1380.10">
    <property type="match status" value="1"/>
</dbReference>
<feature type="coiled-coil region" evidence="1">
    <location>
        <begin position="42"/>
        <end position="76"/>
    </location>
</feature>
<evidence type="ECO:0000259" key="3">
    <source>
        <dbReference type="Pfam" id="PF13539"/>
    </source>
</evidence>
<accession>A0A501WIL7</accession>
<dbReference type="InterPro" id="IPR039561">
    <property type="entry name" value="Peptidase_M15C"/>
</dbReference>
<dbReference type="Pfam" id="PF13539">
    <property type="entry name" value="Peptidase_M15_4"/>
    <property type="match status" value="1"/>
</dbReference>
<keyword evidence="2" id="KW-1133">Transmembrane helix</keyword>
<dbReference type="AlphaFoldDB" id="A0A501WIL7"/>
<evidence type="ECO:0000256" key="1">
    <source>
        <dbReference type="SAM" id="Coils"/>
    </source>
</evidence>
<evidence type="ECO:0000313" key="4">
    <source>
        <dbReference type="EMBL" id="TPE48210.1"/>
    </source>
</evidence>
<keyword evidence="2" id="KW-0472">Membrane</keyword>
<protein>
    <submittedName>
        <fullName evidence="4">M15 family metallopeptidase</fullName>
    </submittedName>
</protein>
<evidence type="ECO:0000313" key="5">
    <source>
        <dbReference type="Proteomes" id="UP000319255"/>
    </source>
</evidence>
<keyword evidence="1" id="KW-0175">Coiled coil</keyword>